<dbReference type="PANTHER" id="PTHR43433">
    <property type="entry name" value="HYDROLASE, ALPHA/BETA FOLD FAMILY PROTEIN"/>
    <property type="match status" value="1"/>
</dbReference>
<dbReference type="PRINTS" id="PR00111">
    <property type="entry name" value="ABHYDROLASE"/>
</dbReference>
<evidence type="ECO:0000313" key="2">
    <source>
        <dbReference type="EMBL" id="MBL1078323.1"/>
    </source>
</evidence>
<dbReference type="RefSeq" id="WP_201953411.1">
    <property type="nucleotide sequence ID" value="NZ_JAERRJ010000011.1"/>
</dbReference>
<dbReference type="GO" id="GO:0016787">
    <property type="term" value="F:hydrolase activity"/>
    <property type="evidence" value="ECO:0007669"/>
    <property type="project" value="UniProtKB-KW"/>
</dbReference>
<comment type="caution">
    <text evidence="2">The sequence shown here is derived from an EMBL/GenBank/DDBJ whole genome shotgun (WGS) entry which is preliminary data.</text>
</comment>
<dbReference type="InterPro" id="IPR050471">
    <property type="entry name" value="AB_hydrolase"/>
</dbReference>
<protein>
    <submittedName>
        <fullName evidence="2">Alpha/beta hydrolase</fullName>
    </submittedName>
</protein>
<organism evidence="2 3">
    <name type="scientific">Nocardia acididurans</name>
    <dbReference type="NCBI Taxonomy" id="2802282"/>
    <lineage>
        <taxon>Bacteria</taxon>
        <taxon>Bacillati</taxon>
        <taxon>Actinomycetota</taxon>
        <taxon>Actinomycetes</taxon>
        <taxon>Mycobacteriales</taxon>
        <taxon>Nocardiaceae</taxon>
        <taxon>Nocardia</taxon>
    </lineage>
</organism>
<dbReference type="InterPro" id="IPR000073">
    <property type="entry name" value="AB_hydrolase_1"/>
</dbReference>
<name>A0ABS1MGH9_9NOCA</name>
<evidence type="ECO:0000259" key="1">
    <source>
        <dbReference type="Pfam" id="PF12697"/>
    </source>
</evidence>
<reference evidence="2 3" key="1">
    <citation type="submission" date="2021-01" db="EMBL/GenBank/DDBJ databases">
        <title>WGS of actinomycetes isolated from Thailand.</title>
        <authorList>
            <person name="Thawai C."/>
        </authorList>
    </citation>
    <scope>NUCLEOTIDE SEQUENCE [LARGE SCALE GENOMIC DNA]</scope>
    <source>
        <strain evidence="2 3">LPG 2</strain>
    </source>
</reference>
<dbReference type="InterPro" id="IPR029058">
    <property type="entry name" value="AB_hydrolase_fold"/>
</dbReference>
<dbReference type="Gene3D" id="3.40.50.1820">
    <property type="entry name" value="alpha/beta hydrolase"/>
    <property type="match status" value="1"/>
</dbReference>
<dbReference type="Proteomes" id="UP000602198">
    <property type="component" value="Unassembled WGS sequence"/>
</dbReference>
<gene>
    <name evidence="2" type="ORF">JK358_28340</name>
</gene>
<dbReference type="Pfam" id="PF12697">
    <property type="entry name" value="Abhydrolase_6"/>
    <property type="match status" value="1"/>
</dbReference>
<dbReference type="EMBL" id="JAERRJ010000011">
    <property type="protein sequence ID" value="MBL1078323.1"/>
    <property type="molecule type" value="Genomic_DNA"/>
</dbReference>
<dbReference type="PANTHER" id="PTHR43433:SF5">
    <property type="entry name" value="AB HYDROLASE-1 DOMAIN-CONTAINING PROTEIN"/>
    <property type="match status" value="1"/>
</dbReference>
<keyword evidence="2" id="KW-0378">Hydrolase</keyword>
<sequence>MDLATIETWDLGYRGDTARHRTADGCELYYELEGEGPCVTFVSTIYVVSTAWRNFTRRVVTENRILTYDLRNQGASSGEPKGFDQHVDDLVSLLDHLGIERTHLVGSSISTLICRDFAVRHPDRVSGLILVGPPISPWGSKRRTRITRSWLAALESGGPRALFDAIYPLVFGDRTQAIGGTATYLALRERFLATNSTAQLRANLSDALDPSEDVAMLTRVAAPTLLLGGDDDFCISPSGLRLLAETMPDATAEIFDECGHLPFFEHTDRFEESLRDFVRGVEARRTRQ</sequence>
<evidence type="ECO:0000313" key="3">
    <source>
        <dbReference type="Proteomes" id="UP000602198"/>
    </source>
</evidence>
<dbReference type="SUPFAM" id="SSF53474">
    <property type="entry name" value="alpha/beta-Hydrolases"/>
    <property type="match status" value="1"/>
</dbReference>
<accession>A0ABS1MGH9</accession>
<proteinExistence type="predicted"/>
<feature type="domain" description="AB hydrolase-1" evidence="1">
    <location>
        <begin position="49"/>
        <end position="271"/>
    </location>
</feature>
<keyword evidence="3" id="KW-1185">Reference proteome</keyword>